<dbReference type="AlphaFoldDB" id="A0A1W9YMG4"/>
<dbReference type="GO" id="GO:0015074">
    <property type="term" value="P:DNA integration"/>
    <property type="evidence" value="ECO:0007669"/>
    <property type="project" value="InterPro"/>
</dbReference>
<evidence type="ECO:0000313" key="5">
    <source>
        <dbReference type="Proteomes" id="UP000192284"/>
    </source>
</evidence>
<dbReference type="SUPFAM" id="SSF56349">
    <property type="entry name" value="DNA breaking-rejoining enzymes"/>
    <property type="match status" value="1"/>
</dbReference>
<reference evidence="4 5" key="1">
    <citation type="submission" date="2017-02" db="EMBL/GenBank/DDBJ databases">
        <title>The new phylogeny of genus Mycobacterium.</title>
        <authorList>
            <person name="Tortoli E."/>
            <person name="Trovato A."/>
            <person name="Cirillo D.M."/>
        </authorList>
    </citation>
    <scope>NUCLEOTIDE SEQUENCE [LARGE SCALE GENOMIC DNA]</scope>
    <source>
        <strain evidence="4 5">DSM 45057</strain>
    </source>
</reference>
<evidence type="ECO:0000256" key="1">
    <source>
        <dbReference type="ARBA" id="ARBA00023125"/>
    </source>
</evidence>
<protein>
    <submittedName>
        <fullName evidence="4">Site-specific integrase</fullName>
    </submittedName>
</protein>
<keyword evidence="5" id="KW-1185">Reference proteome</keyword>
<dbReference type="InterPro" id="IPR004107">
    <property type="entry name" value="Integrase_SAM-like_N"/>
</dbReference>
<dbReference type="InterPro" id="IPR010998">
    <property type="entry name" value="Integrase_recombinase_N"/>
</dbReference>
<dbReference type="PROSITE" id="PS51900">
    <property type="entry name" value="CB"/>
    <property type="match status" value="1"/>
</dbReference>
<dbReference type="InterPro" id="IPR044068">
    <property type="entry name" value="CB"/>
</dbReference>
<evidence type="ECO:0000259" key="3">
    <source>
        <dbReference type="PROSITE" id="PS51900"/>
    </source>
</evidence>
<proteinExistence type="predicted"/>
<evidence type="ECO:0000256" key="2">
    <source>
        <dbReference type="PROSITE-ProRule" id="PRU01248"/>
    </source>
</evidence>
<keyword evidence="1 2" id="KW-0238">DNA-binding</keyword>
<evidence type="ECO:0000313" key="4">
    <source>
        <dbReference type="EMBL" id="ORA00982.1"/>
    </source>
</evidence>
<organism evidence="4 5">
    <name type="scientific">Mycobacterium angelicum</name>
    <dbReference type="NCBI Taxonomy" id="470074"/>
    <lineage>
        <taxon>Bacteria</taxon>
        <taxon>Bacillati</taxon>
        <taxon>Actinomycetota</taxon>
        <taxon>Actinomycetes</taxon>
        <taxon>Mycobacteriales</taxon>
        <taxon>Mycobacteriaceae</taxon>
        <taxon>Mycobacterium</taxon>
    </lineage>
</organism>
<sequence length="58" mass="6700">MKQRGIKDRTRAHYRKLLDNHILATFADTDLRDITPAAVRRWYATTAVGTPTTRAHSY</sequence>
<comment type="caution">
    <text evidence="4">The sequence shown here is derived from an EMBL/GenBank/DDBJ whole genome shotgun (WGS) entry which is preliminary data.</text>
</comment>
<dbReference type="InterPro" id="IPR011010">
    <property type="entry name" value="DNA_brk_join_enz"/>
</dbReference>
<dbReference type="Pfam" id="PF14659">
    <property type="entry name" value="Phage_int_SAM_3"/>
    <property type="match status" value="1"/>
</dbReference>
<feature type="domain" description="Core-binding (CB)" evidence="3">
    <location>
        <begin position="1"/>
        <end position="58"/>
    </location>
</feature>
<dbReference type="GO" id="GO:0003677">
    <property type="term" value="F:DNA binding"/>
    <property type="evidence" value="ECO:0007669"/>
    <property type="project" value="UniProtKB-UniRule"/>
</dbReference>
<dbReference type="Gene3D" id="1.10.150.130">
    <property type="match status" value="1"/>
</dbReference>
<name>A0A1W9YMG4_MYCAN</name>
<gene>
    <name evidence="4" type="ORF">BST12_30390</name>
</gene>
<feature type="non-terminal residue" evidence="4">
    <location>
        <position position="58"/>
    </location>
</feature>
<dbReference type="EMBL" id="MVHE01000485">
    <property type="protein sequence ID" value="ORA00982.1"/>
    <property type="molecule type" value="Genomic_DNA"/>
</dbReference>
<dbReference type="Proteomes" id="UP000192284">
    <property type="component" value="Unassembled WGS sequence"/>
</dbReference>
<accession>A0A1W9YMG4</accession>